<sequence>MQRWQDWANLVLGVWLILSPWLLGFSGTPAAMWNAVIVGVVVGLMALMHLRGGPLWEEWVNVVLGIWLILSPWILGFSGMGNAMWNALIVGVLVGILALSVAREKPRAA</sequence>
<gene>
    <name evidence="3" type="ORF">AN926_06600</name>
</gene>
<evidence type="ECO:0000259" key="2">
    <source>
        <dbReference type="Pfam" id="PF03779"/>
    </source>
</evidence>
<proteinExistence type="predicted"/>
<dbReference type="PATRIC" id="fig|37636.3.peg.385"/>
<keyword evidence="1" id="KW-0812">Transmembrane</keyword>
<comment type="caution">
    <text evidence="3">The sequence shown here is derived from an EMBL/GenBank/DDBJ whole genome shotgun (WGS) entry which is preliminary data.</text>
</comment>
<dbReference type="EMBL" id="LJJR01000016">
    <property type="protein sequence ID" value="KPD31094.1"/>
    <property type="molecule type" value="Genomic_DNA"/>
</dbReference>
<feature type="transmembrane region" description="Helical" evidence="1">
    <location>
        <begin position="59"/>
        <end position="77"/>
    </location>
</feature>
<dbReference type="InterPro" id="IPR005530">
    <property type="entry name" value="SPW"/>
</dbReference>
<reference evidence="3 4" key="1">
    <citation type="submission" date="2015-09" db="EMBL/GenBank/DDBJ databases">
        <title>Draft genome sequence of Thermus scotoductus strain K1 isolated from a geothermal spring in Nagorno-Karabakh, Armenia.</title>
        <authorList>
            <person name="Saghatelyan A."/>
            <person name="Poghosyan L."/>
            <person name="Panosyan H."/>
            <person name="Birkeland N.-K."/>
        </authorList>
    </citation>
    <scope>NUCLEOTIDE SEQUENCE [LARGE SCALE GENOMIC DNA]</scope>
    <source>
        <strain evidence="3 4">K1</strain>
    </source>
</reference>
<evidence type="ECO:0000313" key="4">
    <source>
        <dbReference type="Proteomes" id="UP000053099"/>
    </source>
</evidence>
<feature type="domain" description="SPW repeat-containing integral membrane" evidence="2">
    <location>
        <begin position="4"/>
        <end position="99"/>
    </location>
</feature>
<feature type="transmembrane region" description="Helical" evidence="1">
    <location>
        <begin position="83"/>
        <end position="102"/>
    </location>
</feature>
<dbReference type="Proteomes" id="UP000053099">
    <property type="component" value="Unassembled WGS sequence"/>
</dbReference>
<name>A0A0N1KQD9_THESC</name>
<accession>A0A0N1KQD9</accession>
<dbReference type="AlphaFoldDB" id="A0A0N1KQD9"/>
<organism evidence="3 4">
    <name type="scientific">Thermus scotoductus</name>
    <dbReference type="NCBI Taxonomy" id="37636"/>
    <lineage>
        <taxon>Bacteria</taxon>
        <taxon>Thermotogati</taxon>
        <taxon>Deinococcota</taxon>
        <taxon>Deinococci</taxon>
        <taxon>Thermales</taxon>
        <taxon>Thermaceae</taxon>
        <taxon>Thermus</taxon>
    </lineage>
</organism>
<keyword evidence="1" id="KW-1133">Transmembrane helix</keyword>
<evidence type="ECO:0000313" key="3">
    <source>
        <dbReference type="EMBL" id="KPD31094.1"/>
    </source>
</evidence>
<feature type="transmembrane region" description="Helical" evidence="1">
    <location>
        <begin position="7"/>
        <end position="24"/>
    </location>
</feature>
<protein>
    <recommendedName>
        <fullName evidence="2">SPW repeat-containing integral membrane domain-containing protein</fullName>
    </recommendedName>
</protein>
<evidence type="ECO:0000256" key="1">
    <source>
        <dbReference type="SAM" id="Phobius"/>
    </source>
</evidence>
<keyword evidence="1" id="KW-0472">Membrane</keyword>
<feature type="transmembrane region" description="Helical" evidence="1">
    <location>
        <begin position="30"/>
        <end position="47"/>
    </location>
</feature>
<dbReference type="Pfam" id="PF03779">
    <property type="entry name" value="SPW"/>
    <property type="match status" value="1"/>
</dbReference>